<comment type="catalytic activity">
    <reaction evidence="5">
        <text>[protein]-dithiol + NAD(+) = [protein]-disulfide + NADH + H(+)</text>
        <dbReference type="Rhea" id="RHEA:18749"/>
        <dbReference type="Rhea" id="RHEA-COMP:10593"/>
        <dbReference type="Rhea" id="RHEA-COMP:10594"/>
        <dbReference type="ChEBI" id="CHEBI:15378"/>
        <dbReference type="ChEBI" id="CHEBI:29950"/>
        <dbReference type="ChEBI" id="CHEBI:50058"/>
        <dbReference type="ChEBI" id="CHEBI:57540"/>
        <dbReference type="ChEBI" id="CHEBI:57945"/>
        <dbReference type="EC" id="1.8.1.8"/>
    </reaction>
</comment>
<dbReference type="Proteomes" id="UP001432027">
    <property type="component" value="Unassembled WGS sequence"/>
</dbReference>
<dbReference type="EMBL" id="BTSX01000003">
    <property type="protein sequence ID" value="GMS91280.1"/>
    <property type="molecule type" value="Genomic_DNA"/>
</dbReference>
<organism evidence="8 9">
    <name type="scientific">Pristionchus entomophagus</name>
    <dbReference type="NCBI Taxonomy" id="358040"/>
    <lineage>
        <taxon>Eukaryota</taxon>
        <taxon>Metazoa</taxon>
        <taxon>Ecdysozoa</taxon>
        <taxon>Nematoda</taxon>
        <taxon>Chromadorea</taxon>
        <taxon>Rhabditida</taxon>
        <taxon>Rhabditina</taxon>
        <taxon>Diplogasteromorpha</taxon>
        <taxon>Diplogasteroidea</taxon>
        <taxon>Neodiplogasteridae</taxon>
        <taxon>Pristionchus</taxon>
    </lineage>
</organism>
<dbReference type="InterPro" id="IPR052259">
    <property type="entry name" value="Nucleoredoxin-like"/>
</dbReference>
<protein>
    <recommendedName>
        <fullName evidence="1">protein-disulfide reductase</fullName>
        <ecNumber evidence="1">1.8.1.8</ecNumber>
    </recommendedName>
</protein>
<keyword evidence="2" id="KW-0677">Repeat</keyword>
<dbReference type="PANTHER" id="PTHR13871">
    <property type="entry name" value="THIOREDOXIN"/>
    <property type="match status" value="1"/>
</dbReference>
<accession>A0AAV5T6W3</accession>
<comment type="catalytic activity">
    <reaction evidence="6">
        <text>[protein]-dithiol + NADP(+) = [protein]-disulfide + NADPH + H(+)</text>
        <dbReference type="Rhea" id="RHEA:18753"/>
        <dbReference type="Rhea" id="RHEA-COMP:10593"/>
        <dbReference type="Rhea" id="RHEA-COMP:10594"/>
        <dbReference type="ChEBI" id="CHEBI:15378"/>
        <dbReference type="ChEBI" id="CHEBI:29950"/>
        <dbReference type="ChEBI" id="CHEBI:50058"/>
        <dbReference type="ChEBI" id="CHEBI:57783"/>
        <dbReference type="ChEBI" id="CHEBI:58349"/>
        <dbReference type="EC" id="1.8.1.8"/>
    </reaction>
</comment>
<evidence type="ECO:0000256" key="1">
    <source>
        <dbReference type="ARBA" id="ARBA00012612"/>
    </source>
</evidence>
<dbReference type="InterPro" id="IPR012336">
    <property type="entry name" value="Thioredoxin-like_fold"/>
</dbReference>
<proteinExistence type="predicted"/>
<dbReference type="SUPFAM" id="SSF52833">
    <property type="entry name" value="Thioredoxin-like"/>
    <property type="match status" value="1"/>
</dbReference>
<feature type="non-terminal residue" evidence="8">
    <location>
        <position position="108"/>
    </location>
</feature>
<reference evidence="8" key="1">
    <citation type="submission" date="2023-10" db="EMBL/GenBank/DDBJ databases">
        <title>Genome assembly of Pristionchus species.</title>
        <authorList>
            <person name="Yoshida K."/>
            <person name="Sommer R.J."/>
        </authorList>
    </citation>
    <scope>NUCLEOTIDE SEQUENCE</scope>
    <source>
        <strain evidence="8">RS0144</strain>
    </source>
</reference>
<feature type="domain" description="Thioredoxin-like fold" evidence="7">
    <location>
        <begin position="1"/>
        <end position="88"/>
    </location>
</feature>
<dbReference type="Gene3D" id="3.40.30.10">
    <property type="entry name" value="Glutaredoxin"/>
    <property type="match status" value="1"/>
</dbReference>
<keyword evidence="3" id="KW-0560">Oxidoreductase</keyword>
<sequence>LYFSAHWCPPCRTFTPLLKKFYEELKKENAPFEISLLTKGNTQNKENRVPNWRHTSEFRLQSSLLQFLSDKFGVCGIPTLVVVKPNGDLVTDSGEEDVATRSSSVQLL</sequence>
<gene>
    <name evidence="8" type="ORF">PENTCL1PPCAC_13455</name>
</gene>
<evidence type="ECO:0000313" key="8">
    <source>
        <dbReference type="EMBL" id="GMS91280.1"/>
    </source>
</evidence>
<dbReference type="Pfam" id="PF13905">
    <property type="entry name" value="Thioredoxin_8"/>
    <property type="match status" value="1"/>
</dbReference>
<evidence type="ECO:0000313" key="9">
    <source>
        <dbReference type="Proteomes" id="UP001432027"/>
    </source>
</evidence>
<evidence type="ECO:0000256" key="4">
    <source>
        <dbReference type="ARBA" id="ARBA00023027"/>
    </source>
</evidence>
<evidence type="ECO:0000256" key="3">
    <source>
        <dbReference type="ARBA" id="ARBA00023002"/>
    </source>
</evidence>
<dbReference type="PANTHER" id="PTHR13871:SF96">
    <property type="entry name" value="THIOREDOXIN DOMAIN-CONTAINING PROTEIN"/>
    <property type="match status" value="1"/>
</dbReference>
<evidence type="ECO:0000256" key="5">
    <source>
        <dbReference type="ARBA" id="ARBA00047388"/>
    </source>
</evidence>
<dbReference type="AlphaFoldDB" id="A0AAV5T6W3"/>
<dbReference type="EC" id="1.8.1.8" evidence="1"/>
<keyword evidence="4" id="KW-0520">NAD</keyword>
<dbReference type="InterPro" id="IPR036249">
    <property type="entry name" value="Thioredoxin-like_sf"/>
</dbReference>
<name>A0AAV5T6W3_9BILA</name>
<dbReference type="GO" id="GO:0047134">
    <property type="term" value="F:protein-disulfide reductase [NAD(P)H] activity"/>
    <property type="evidence" value="ECO:0007669"/>
    <property type="project" value="UniProtKB-EC"/>
</dbReference>
<feature type="non-terminal residue" evidence="8">
    <location>
        <position position="1"/>
    </location>
</feature>
<evidence type="ECO:0000259" key="7">
    <source>
        <dbReference type="Pfam" id="PF13905"/>
    </source>
</evidence>
<evidence type="ECO:0000256" key="6">
    <source>
        <dbReference type="ARBA" id="ARBA00047804"/>
    </source>
</evidence>
<keyword evidence="9" id="KW-1185">Reference proteome</keyword>
<evidence type="ECO:0000256" key="2">
    <source>
        <dbReference type="ARBA" id="ARBA00022737"/>
    </source>
</evidence>
<comment type="caution">
    <text evidence="8">The sequence shown here is derived from an EMBL/GenBank/DDBJ whole genome shotgun (WGS) entry which is preliminary data.</text>
</comment>